<dbReference type="GeneID" id="63816911"/>
<dbReference type="RefSeq" id="XP_040751536.1">
    <property type="nucleotide sequence ID" value="XM_040900029.1"/>
</dbReference>
<name>A0A2T5LV31_9EURO</name>
<organism evidence="2 3">
    <name type="scientific">Aspergillus ochraceoroseus IBT 24754</name>
    <dbReference type="NCBI Taxonomy" id="1392256"/>
    <lineage>
        <taxon>Eukaryota</taxon>
        <taxon>Fungi</taxon>
        <taxon>Dikarya</taxon>
        <taxon>Ascomycota</taxon>
        <taxon>Pezizomycotina</taxon>
        <taxon>Eurotiomycetes</taxon>
        <taxon>Eurotiomycetidae</taxon>
        <taxon>Eurotiales</taxon>
        <taxon>Aspergillaceae</taxon>
        <taxon>Aspergillus</taxon>
        <taxon>Aspergillus subgen. Nidulantes</taxon>
    </lineage>
</organism>
<sequence>MTSARWTMRWKWNLDGKGSAGTRSREVDGGEVARRSAESGGKMQHRANSAETQQGEEREQQKNSKKLLDEETKRLQE</sequence>
<feature type="compositionally biased region" description="Basic and acidic residues" evidence="1">
    <location>
        <begin position="23"/>
        <end position="37"/>
    </location>
</feature>
<evidence type="ECO:0000256" key="1">
    <source>
        <dbReference type="SAM" id="MobiDB-lite"/>
    </source>
</evidence>
<reference evidence="2 3" key="1">
    <citation type="journal article" date="2018" name="Proc. Natl. Acad. Sci. U.S.A.">
        <title>Linking secondary metabolites to gene clusters through genome sequencing of six diverse Aspergillus species.</title>
        <authorList>
            <person name="Kaerboelling I."/>
            <person name="Vesth T.C."/>
            <person name="Frisvad J.C."/>
            <person name="Nybo J.L."/>
            <person name="Theobald S."/>
            <person name="Kuo A."/>
            <person name="Bowyer P."/>
            <person name="Matsuda Y."/>
            <person name="Mondo S."/>
            <person name="Lyhne E.K."/>
            <person name="Kogle M.E."/>
            <person name="Clum A."/>
            <person name="Lipzen A."/>
            <person name="Salamov A."/>
            <person name="Ngan C.Y."/>
            <person name="Daum C."/>
            <person name="Chiniquy J."/>
            <person name="Barry K."/>
            <person name="LaButti K."/>
            <person name="Haridas S."/>
            <person name="Simmons B.A."/>
            <person name="Magnuson J.K."/>
            <person name="Mortensen U.H."/>
            <person name="Larsen T.O."/>
            <person name="Grigoriev I.V."/>
            <person name="Baker S.E."/>
            <person name="Andersen M.R."/>
        </authorList>
    </citation>
    <scope>NUCLEOTIDE SEQUENCE [LARGE SCALE GENOMIC DNA]</scope>
    <source>
        <strain evidence="2 3">IBT 24754</strain>
    </source>
</reference>
<dbReference type="VEuPathDB" id="FungiDB:P175DRAFT_0533120"/>
<comment type="caution">
    <text evidence="2">The sequence shown here is derived from an EMBL/GenBank/DDBJ whole genome shotgun (WGS) entry which is preliminary data.</text>
</comment>
<evidence type="ECO:0000313" key="2">
    <source>
        <dbReference type="EMBL" id="PTU20144.1"/>
    </source>
</evidence>
<feature type="compositionally biased region" description="Basic and acidic residues" evidence="1">
    <location>
        <begin position="55"/>
        <end position="77"/>
    </location>
</feature>
<gene>
    <name evidence="2" type="ORF">P175DRAFT_0533120</name>
</gene>
<feature type="region of interest" description="Disordered" evidence="1">
    <location>
        <begin position="14"/>
        <end position="77"/>
    </location>
</feature>
<proteinExistence type="predicted"/>
<accession>A0A2T5LV31</accession>
<evidence type="ECO:0000313" key="3">
    <source>
        <dbReference type="Proteomes" id="UP000244073"/>
    </source>
</evidence>
<protein>
    <submittedName>
        <fullName evidence="2">Uncharacterized protein</fullName>
    </submittedName>
</protein>
<dbReference type="EMBL" id="MSFN02000005">
    <property type="protein sequence ID" value="PTU20144.1"/>
    <property type="molecule type" value="Genomic_DNA"/>
</dbReference>
<dbReference type="Proteomes" id="UP000244073">
    <property type="component" value="Unassembled WGS sequence"/>
</dbReference>
<dbReference type="AlphaFoldDB" id="A0A2T5LV31"/>